<dbReference type="AlphaFoldDB" id="A0A0L6JJE5"/>
<dbReference type="InterPro" id="IPR056077">
    <property type="entry name" value="DUF7660"/>
</dbReference>
<organism evidence="2 3">
    <name type="scientific">Pseudobacteroides cellulosolvens ATCC 35603 = DSM 2933</name>
    <dbReference type="NCBI Taxonomy" id="398512"/>
    <lineage>
        <taxon>Bacteria</taxon>
        <taxon>Bacillati</taxon>
        <taxon>Bacillota</taxon>
        <taxon>Clostridia</taxon>
        <taxon>Eubacteriales</taxon>
        <taxon>Oscillospiraceae</taxon>
        <taxon>Pseudobacteroides</taxon>
    </lineage>
</organism>
<dbReference type="EMBL" id="LGTC01000001">
    <property type="protein sequence ID" value="KNY25874.1"/>
    <property type="molecule type" value="Genomic_DNA"/>
</dbReference>
<sequence>MEIVDILEKVNNKDDFVNFVHHLISDFKTNTKDWVNTSLEDYLNGMASWVEDSDGLFSESEENPLQDINWNLVATVLFTGSRYE</sequence>
<evidence type="ECO:0000259" key="1">
    <source>
        <dbReference type="Pfam" id="PF24693"/>
    </source>
</evidence>
<gene>
    <name evidence="2" type="ORF">Bccel_1134</name>
</gene>
<feature type="domain" description="DUF7660" evidence="1">
    <location>
        <begin position="12"/>
        <end position="84"/>
    </location>
</feature>
<comment type="caution">
    <text evidence="2">The sequence shown here is derived from an EMBL/GenBank/DDBJ whole genome shotgun (WGS) entry which is preliminary data.</text>
</comment>
<evidence type="ECO:0000313" key="2">
    <source>
        <dbReference type="EMBL" id="KNY25874.1"/>
    </source>
</evidence>
<dbReference type="RefSeq" id="WP_036940604.1">
    <property type="nucleotide sequence ID" value="NZ_JQKC01000013.1"/>
</dbReference>
<dbReference type="STRING" id="398512.Bccel_1134"/>
<reference evidence="3" key="1">
    <citation type="submission" date="2015-07" db="EMBL/GenBank/DDBJ databases">
        <title>Near-Complete Genome Sequence of the Cellulolytic Bacterium Bacteroides (Pseudobacteroides) cellulosolvens ATCC 35603.</title>
        <authorList>
            <person name="Dassa B."/>
            <person name="Utturkar S.M."/>
            <person name="Klingeman D.M."/>
            <person name="Hurt R.A."/>
            <person name="Keller M."/>
            <person name="Xu J."/>
            <person name="Reddy Y.H.K."/>
            <person name="Borovok I."/>
            <person name="Grinberg I.R."/>
            <person name="Lamed R."/>
            <person name="Zhivin O."/>
            <person name="Bayer E.A."/>
            <person name="Brown S.D."/>
        </authorList>
    </citation>
    <scope>NUCLEOTIDE SEQUENCE [LARGE SCALE GENOMIC DNA]</scope>
    <source>
        <strain evidence="3">DSM 2933</strain>
    </source>
</reference>
<proteinExistence type="predicted"/>
<evidence type="ECO:0000313" key="3">
    <source>
        <dbReference type="Proteomes" id="UP000036923"/>
    </source>
</evidence>
<keyword evidence="3" id="KW-1185">Reference proteome</keyword>
<protein>
    <recommendedName>
        <fullName evidence="1">DUF7660 domain-containing protein</fullName>
    </recommendedName>
</protein>
<accession>A0A0L6JJE5</accession>
<dbReference type="eggNOG" id="ENOG50339UH">
    <property type="taxonomic scope" value="Bacteria"/>
</dbReference>
<dbReference type="OrthoDB" id="1373771at2"/>
<dbReference type="Proteomes" id="UP000036923">
    <property type="component" value="Unassembled WGS sequence"/>
</dbReference>
<name>A0A0L6JJE5_9FIRM</name>
<dbReference type="Pfam" id="PF24693">
    <property type="entry name" value="DUF7660"/>
    <property type="match status" value="1"/>
</dbReference>